<evidence type="ECO:0000256" key="1">
    <source>
        <dbReference type="SAM" id="MobiDB-lite"/>
    </source>
</evidence>
<sequence>MGLRRGAGSQSFAVRMPGQEPESSRQAASPSERATELEDENSRLREMVVSLEKEVSSMENEITMLSSELEDCQQVTQELASAFGGGGIADMRREMEQMSIQISLLQRAMSNGPVVAHDPGARLWIPKPKAYNGARDVKEVENFLFYIEQYFLAANVEDEARKVSIMTMYLTGDAKLWWRTKYAEIQANQKLEHSGSVRDYVKAFSALMLNIRDMSEKDKFFTFMEGLKPWARLELQRQRVTDLGSAMAAAECLTNFASETRKDRQTMSSPAQNKTGGAKSFRSNSNRGEQEGAPQKSSGCFLCDSPHRYRECPKKQLLNELATFTDKASPVKPVEPLASVAAKKTVPPWAGKTAPALTGSHPEEEAQPWNPRKKGLMFVDVKIHGKPIRAMIDTGATHNYLASAEVERLGLVLEKGVGRVKVINSAAQPIAGVAKSMLIKVGPFKGKTNLSVAVMDEFKLIIGLKFL</sequence>
<feature type="region of interest" description="Disordered" evidence="1">
    <location>
        <begin position="259"/>
        <end position="299"/>
    </location>
</feature>
<name>A0AAW2X5M7_9LAMI</name>
<dbReference type="InterPro" id="IPR049813">
    <property type="entry name" value="Elp-1-like_TD"/>
</dbReference>
<reference evidence="2" key="2">
    <citation type="journal article" date="2024" name="Plant">
        <title>Genomic evolution and insights into agronomic trait innovations of Sesamum species.</title>
        <authorList>
            <person name="Miao H."/>
            <person name="Wang L."/>
            <person name="Qu L."/>
            <person name="Liu H."/>
            <person name="Sun Y."/>
            <person name="Le M."/>
            <person name="Wang Q."/>
            <person name="Wei S."/>
            <person name="Zheng Y."/>
            <person name="Lin W."/>
            <person name="Duan Y."/>
            <person name="Cao H."/>
            <person name="Xiong S."/>
            <person name="Wang X."/>
            <person name="Wei L."/>
            <person name="Li C."/>
            <person name="Ma Q."/>
            <person name="Ju M."/>
            <person name="Zhao R."/>
            <person name="Li G."/>
            <person name="Mu C."/>
            <person name="Tian Q."/>
            <person name="Mei H."/>
            <person name="Zhang T."/>
            <person name="Gao T."/>
            <person name="Zhang H."/>
        </authorList>
    </citation>
    <scope>NUCLEOTIDE SEQUENCE</scope>
    <source>
        <strain evidence="2">KEN1</strain>
    </source>
</reference>
<dbReference type="SUPFAM" id="SSF50630">
    <property type="entry name" value="Acid proteases"/>
    <property type="match status" value="1"/>
</dbReference>
<feature type="region of interest" description="Disordered" evidence="1">
    <location>
        <begin position="1"/>
        <end position="41"/>
    </location>
</feature>
<gene>
    <name evidence="2" type="ORF">Slati_1446000</name>
</gene>
<evidence type="ECO:0000313" key="2">
    <source>
        <dbReference type="EMBL" id="KAL0448896.1"/>
    </source>
</evidence>
<dbReference type="EMBL" id="JACGWN010000005">
    <property type="protein sequence ID" value="KAL0448896.1"/>
    <property type="molecule type" value="Genomic_DNA"/>
</dbReference>
<comment type="caution">
    <text evidence="2">The sequence shown here is derived from an EMBL/GenBank/DDBJ whole genome shotgun (WGS) entry which is preliminary data.</text>
</comment>
<accession>A0AAW2X5M7</accession>
<dbReference type="Gene3D" id="2.40.70.10">
    <property type="entry name" value="Acid Proteases"/>
    <property type="match status" value="1"/>
</dbReference>
<dbReference type="InterPro" id="IPR021109">
    <property type="entry name" value="Peptidase_aspartic_dom_sf"/>
</dbReference>
<organism evidence="2">
    <name type="scientific">Sesamum latifolium</name>
    <dbReference type="NCBI Taxonomy" id="2727402"/>
    <lineage>
        <taxon>Eukaryota</taxon>
        <taxon>Viridiplantae</taxon>
        <taxon>Streptophyta</taxon>
        <taxon>Embryophyta</taxon>
        <taxon>Tracheophyta</taxon>
        <taxon>Spermatophyta</taxon>
        <taxon>Magnoliopsida</taxon>
        <taxon>eudicotyledons</taxon>
        <taxon>Gunneridae</taxon>
        <taxon>Pentapetalae</taxon>
        <taxon>asterids</taxon>
        <taxon>lamiids</taxon>
        <taxon>Lamiales</taxon>
        <taxon>Pedaliaceae</taxon>
        <taxon>Sesamum</taxon>
    </lineage>
</organism>
<protein>
    <recommendedName>
        <fullName evidence="3">Retrotransposon gag domain-containing protein</fullName>
    </recommendedName>
</protein>
<dbReference type="CDD" id="cd21931">
    <property type="entry name" value="TD_EMAP-like"/>
    <property type="match status" value="1"/>
</dbReference>
<reference evidence="2" key="1">
    <citation type="submission" date="2020-06" db="EMBL/GenBank/DDBJ databases">
        <authorList>
            <person name="Li T."/>
            <person name="Hu X."/>
            <person name="Zhang T."/>
            <person name="Song X."/>
            <person name="Zhang H."/>
            <person name="Dai N."/>
            <person name="Sheng W."/>
            <person name="Hou X."/>
            <person name="Wei L."/>
        </authorList>
    </citation>
    <scope>NUCLEOTIDE SEQUENCE</scope>
    <source>
        <strain evidence="2">KEN1</strain>
        <tissue evidence="2">Leaf</tissue>
    </source>
</reference>
<dbReference type="GO" id="GO:0006508">
    <property type="term" value="P:proteolysis"/>
    <property type="evidence" value="ECO:0007669"/>
    <property type="project" value="InterPro"/>
</dbReference>
<evidence type="ECO:0008006" key="3">
    <source>
        <dbReference type="Google" id="ProtNLM"/>
    </source>
</evidence>
<dbReference type="PANTHER" id="PTHR12917:SF18">
    <property type="entry name" value="DNA DAMAGE-INDUCIBLE PROTEIN 1-LIKE"/>
    <property type="match status" value="1"/>
</dbReference>
<dbReference type="PANTHER" id="PTHR12917">
    <property type="entry name" value="ASPARTYL PROTEASE DDI-RELATED"/>
    <property type="match status" value="1"/>
</dbReference>
<dbReference type="PROSITE" id="PS00141">
    <property type="entry name" value="ASP_PROTEASE"/>
    <property type="match status" value="1"/>
</dbReference>
<dbReference type="InterPro" id="IPR001969">
    <property type="entry name" value="Aspartic_peptidase_AS"/>
</dbReference>
<proteinExistence type="predicted"/>
<feature type="compositionally biased region" description="Polar residues" evidence="1">
    <location>
        <begin position="266"/>
        <end position="287"/>
    </location>
</feature>
<dbReference type="AlphaFoldDB" id="A0AAW2X5M7"/>
<dbReference type="Pfam" id="PF13650">
    <property type="entry name" value="Asp_protease_2"/>
    <property type="match status" value="1"/>
</dbReference>
<dbReference type="CDD" id="cd00303">
    <property type="entry name" value="retropepsin_like"/>
    <property type="match status" value="1"/>
</dbReference>
<dbReference type="GO" id="GO:0004190">
    <property type="term" value="F:aspartic-type endopeptidase activity"/>
    <property type="evidence" value="ECO:0007669"/>
    <property type="project" value="InterPro"/>
</dbReference>